<dbReference type="EMBL" id="AP025314">
    <property type="protein sequence ID" value="BDD10297.1"/>
    <property type="molecule type" value="Genomic_DNA"/>
</dbReference>
<dbReference type="Proteomes" id="UP001348817">
    <property type="component" value="Chromosome"/>
</dbReference>
<reference evidence="1 2" key="1">
    <citation type="submission" date="2021-12" db="EMBL/GenBank/DDBJ databases">
        <title>Genome sequencing of bacteria with rrn-lacking chromosome and rrn-plasmid.</title>
        <authorList>
            <person name="Anda M."/>
            <person name="Iwasaki W."/>
        </authorList>
    </citation>
    <scope>NUCLEOTIDE SEQUENCE [LARGE SCALE GENOMIC DNA]</scope>
    <source>
        <strain evidence="1 2">DSM 100852</strain>
    </source>
</reference>
<dbReference type="KEGG" id="fax:FUAX_27290"/>
<keyword evidence="2" id="KW-1185">Reference proteome</keyword>
<name>A0AAU9CXU0_9BACT</name>
<accession>A0AAU9CXU0</accession>
<sequence>MNVTVAGTLRDYGTSKRKRPEVSAYVRFAYKETQGFGLCFVWRAEFNTTLDAGFLRGLLNFALRLTEFKKI</sequence>
<dbReference type="RefSeq" id="WP_338391864.1">
    <property type="nucleotide sequence ID" value="NZ_AP025314.1"/>
</dbReference>
<proteinExistence type="predicted"/>
<organism evidence="1 2">
    <name type="scientific">Fulvitalea axinellae</name>
    <dbReference type="NCBI Taxonomy" id="1182444"/>
    <lineage>
        <taxon>Bacteria</taxon>
        <taxon>Pseudomonadati</taxon>
        <taxon>Bacteroidota</taxon>
        <taxon>Cytophagia</taxon>
        <taxon>Cytophagales</taxon>
        <taxon>Persicobacteraceae</taxon>
        <taxon>Fulvitalea</taxon>
    </lineage>
</organism>
<evidence type="ECO:0000313" key="2">
    <source>
        <dbReference type="Proteomes" id="UP001348817"/>
    </source>
</evidence>
<evidence type="ECO:0000313" key="1">
    <source>
        <dbReference type="EMBL" id="BDD10297.1"/>
    </source>
</evidence>
<gene>
    <name evidence="1" type="ORF">FUAX_27290</name>
</gene>
<protein>
    <submittedName>
        <fullName evidence="1">Uncharacterized protein</fullName>
    </submittedName>
</protein>
<dbReference type="AlphaFoldDB" id="A0AAU9CXU0"/>